<dbReference type="AlphaFoldDB" id="A0AA41YTH1"/>
<dbReference type="NCBIfam" id="TIGR03354">
    <property type="entry name" value="VI_FHA"/>
    <property type="match status" value="1"/>
</dbReference>
<dbReference type="SUPFAM" id="SSF49879">
    <property type="entry name" value="SMAD/FHA domain"/>
    <property type="match status" value="1"/>
</dbReference>
<dbReference type="Proteomes" id="UP001165667">
    <property type="component" value="Unassembled WGS sequence"/>
</dbReference>
<dbReference type="CDD" id="cd00060">
    <property type="entry name" value="FHA"/>
    <property type="match status" value="1"/>
</dbReference>
<dbReference type="Pfam" id="PF00498">
    <property type="entry name" value="FHA"/>
    <property type="match status" value="1"/>
</dbReference>
<accession>A0AA41YTH1</accession>
<dbReference type="InterPro" id="IPR008984">
    <property type="entry name" value="SMAD_FHA_dom_sf"/>
</dbReference>
<gene>
    <name evidence="3" type="primary">tagH</name>
    <name evidence="3" type="ORF">M8523_01675</name>
</gene>
<proteinExistence type="predicted"/>
<dbReference type="InterPro" id="IPR000253">
    <property type="entry name" value="FHA_dom"/>
</dbReference>
<evidence type="ECO:0000256" key="1">
    <source>
        <dbReference type="SAM" id="MobiDB-lite"/>
    </source>
</evidence>
<comment type="caution">
    <text evidence="3">The sequence shown here is derived from an EMBL/GenBank/DDBJ whole genome shotgun (WGS) entry which is preliminary data.</text>
</comment>
<sequence length="461" mass="50292">MMGLNLRIENLPRMPDGGPLSYVLTGARGADIGRDAHLDWTLPDPGRHVSGKHCEIRFKNGSYFLYDVSRNGTFLNGSEHRLQSPHRLRTGDRLLIGHYIIEVEVEEEEARPAEVAALPDMGDLWGGAENPAPPLDPRDLRPAAQMVPVRPDFLEWAVDVPNAPGSGFVARPVVPPEREAGREPEPLSWDAGPMPLPPPPEPPSPIPTPRRSLWVGAGPEGPWSSGPEQTPPEPVLPPAPSPAVAMRAPPSPTIPTRESADVVARFAKGAGLPQDAIAKRDAGDLAEWLGRLLLLVTDNVKQLLEARGQTKRIVRSSNQTMIAALDNNPLKFSPSAGDALRVMIGPPTRSYLDAEQALQQGFDDLKSHQVRTFAAMQKALTMLLDDMDPKSIQEALGPDKGVAGWVGSRGARLWALYESRWQARSGRNEKGMQDLFMQYFAECYDQAQRPPEGPGKSSRNG</sequence>
<evidence type="ECO:0000313" key="4">
    <source>
        <dbReference type="Proteomes" id="UP001165667"/>
    </source>
</evidence>
<organism evidence="3 4">
    <name type="scientific">Lichenifustis flavocetrariae</name>
    <dbReference type="NCBI Taxonomy" id="2949735"/>
    <lineage>
        <taxon>Bacteria</taxon>
        <taxon>Pseudomonadati</taxon>
        <taxon>Pseudomonadota</taxon>
        <taxon>Alphaproteobacteria</taxon>
        <taxon>Hyphomicrobiales</taxon>
        <taxon>Lichenihabitantaceae</taxon>
        <taxon>Lichenifustis</taxon>
    </lineage>
</organism>
<dbReference type="InterPro" id="IPR017735">
    <property type="entry name" value="T6SS_FHA"/>
</dbReference>
<feature type="compositionally biased region" description="Pro residues" evidence="1">
    <location>
        <begin position="229"/>
        <end position="241"/>
    </location>
</feature>
<feature type="compositionally biased region" description="Pro residues" evidence="1">
    <location>
        <begin position="194"/>
        <end position="208"/>
    </location>
</feature>
<dbReference type="Pfam" id="PF20232">
    <property type="entry name" value="T6SS_FHA_C"/>
    <property type="match status" value="1"/>
</dbReference>
<dbReference type="InterPro" id="IPR046883">
    <property type="entry name" value="T6SS_FHA_C"/>
</dbReference>
<evidence type="ECO:0000259" key="2">
    <source>
        <dbReference type="PROSITE" id="PS50006"/>
    </source>
</evidence>
<evidence type="ECO:0000313" key="3">
    <source>
        <dbReference type="EMBL" id="MCW6506727.1"/>
    </source>
</evidence>
<feature type="compositionally biased region" description="Basic and acidic residues" evidence="1">
    <location>
        <begin position="176"/>
        <end position="185"/>
    </location>
</feature>
<dbReference type="Gene3D" id="2.60.200.20">
    <property type="match status" value="1"/>
</dbReference>
<dbReference type="EMBL" id="JAMOIM010000001">
    <property type="protein sequence ID" value="MCW6506727.1"/>
    <property type="molecule type" value="Genomic_DNA"/>
</dbReference>
<protein>
    <submittedName>
        <fullName evidence="3">Type VI secretion system-associated FHA domain protein TagH</fullName>
    </submittedName>
</protein>
<keyword evidence="4" id="KW-1185">Reference proteome</keyword>
<feature type="domain" description="FHA" evidence="2">
    <location>
        <begin position="30"/>
        <end position="80"/>
    </location>
</feature>
<reference evidence="3" key="1">
    <citation type="submission" date="2022-05" db="EMBL/GenBank/DDBJ databases">
        <authorList>
            <person name="Pankratov T."/>
        </authorList>
    </citation>
    <scope>NUCLEOTIDE SEQUENCE</scope>
    <source>
        <strain evidence="3">BP6-180914</strain>
    </source>
</reference>
<feature type="region of interest" description="Disordered" evidence="1">
    <location>
        <begin position="169"/>
        <end position="256"/>
    </location>
</feature>
<dbReference type="PROSITE" id="PS50006">
    <property type="entry name" value="FHA_DOMAIN"/>
    <property type="match status" value="1"/>
</dbReference>
<name>A0AA41YTH1_9HYPH</name>
<dbReference type="SMART" id="SM00240">
    <property type="entry name" value="FHA"/>
    <property type="match status" value="1"/>
</dbReference>